<keyword evidence="2" id="KW-1185">Reference proteome</keyword>
<protein>
    <submittedName>
        <fullName evidence="1">Uncharacterized protein</fullName>
    </submittedName>
</protein>
<sequence length="121" mass="12958">MHSGRHGASLVGRPAREKVLVPSHVKARPGSGVGSTMVQRSESGASVASNGGARENTERNGEEGDNADDGLMPGIEERHEGAFEESLATMCCHLEGEDYFPYCRSRDGGEIDVQAEQMRNV</sequence>
<gene>
    <name evidence="1" type="ORF">NLG97_g3538</name>
</gene>
<accession>A0ACC1R0H1</accession>
<dbReference type="EMBL" id="JANAKD010000300">
    <property type="protein sequence ID" value="KAJ3495239.1"/>
    <property type="molecule type" value="Genomic_DNA"/>
</dbReference>
<reference evidence="1" key="1">
    <citation type="submission" date="2022-07" db="EMBL/GenBank/DDBJ databases">
        <title>Genome Sequence of Lecanicillium saksenae.</title>
        <authorList>
            <person name="Buettner E."/>
        </authorList>
    </citation>
    <scope>NUCLEOTIDE SEQUENCE</scope>
    <source>
        <strain evidence="1">VT-O1</strain>
    </source>
</reference>
<name>A0ACC1R0H1_9HYPO</name>
<dbReference type="Proteomes" id="UP001148737">
    <property type="component" value="Unassembled WGS sequence"/>
</dbReference>
<evidence type="ECO:0000313" key="2">
    <source>
        <dbReference type="Proteomes" id="UP001148737"/>
    </source>
</evidence>
<comment type="caution">
    <text evidence="1">The sequence shown here is derived from an EMBL/GenBank/DDBJ whole genome shotgun (WGS) entry which is preliminary data.</text>
</comment>
<proteinExistence type="predicted"/>
<organism evidence="1 2">
    <name type="scientific">Lecanicillium saksenae</name>
    <dbReference type="NCBI Taxonomy" id="468837"/>
    <lineage>
        <taxon>Eukaryota</taxon>
        <taxon>Fungi</taxon>
        <taxon>Dikarya</taxon>
        <taxon>Ascomycota</taxon>
        <taxon>Pezizomycotina</taxon>
        <taxon>Sordariomycetes</taxon>
        <taxon>Hypocreomycetidae</taxon>
        <taxon>Hypocreales</taxon>
        <taxon>Cordycipitaceae</taxon>
        <taxon>Lecanicillium</taxon>
    </lineage>
</organism>
<evidence type="ECO:0000313" key="1">
    <source>
        <dbReference type="EMBL" id="KAJ3495239.1"/>
    </source>
</evidence>